<evidence type="ECO:0000313" key="2">
    <source>
        <dbReference type="Proteomes" id="UP001230156"/>
    </source>
</evidence>
<evidence type="ECO:0000313" key="1">
    <source>
        <dbReference type="EMBL" id="MDQ7248927.1"/>
    </source>
</evidence>
<dbReference type="Proteomes" id="UP001230156">
    <property type="component" value="Unassembled WGS sequence"/>
</dbReference>
<gene>
    <name evidence="1" type="ORF">Q8A70_14675</name>
</gene>
<dbReference type="Pfam" id="PF10139">
    <property type="entry name" value="Virul_Fac"/>
    <property type="match status" value="1"/>
</dbReference>
<dbReference type="PIRSF" id="PIRSF034586">
    <property type="entry name" value="Vir_effector_SfrC"/>
    <property type="match status" value="1"/>
</dbReference>
<organism evidence="1 2">
    <name type="scientific">Dongia sedimenti</name>
    <dbReference type="NCBI Taxonomy" id="3064282"/>
    <lineage>
        <taxon>Bacteria</taxon>
        <taxon>Pseudomonadati</taxon>
        <taxon>Pseudomonadota</taxon>
        <taxon>Alphaproteobacteria</taxon>
        <taxon>Rhodospirillales</taxon>
        <taxon>Dongiaceae</taxon>
        <taxon>Dongia</taxon>
    </lineage>
</organism>
<dbReference type="InterPro" id="IPR017030">
    <property type="entry name" value="Vir_effector_SfrC"/>
</dbReference>
<reference evidence="2" key="1">
    <citation type="submission" date="2023-08" db="EMBL/GenBank/DDBJ databases">
        <title>Rhodospirillaceae gen. nov., a novel taxon isolated from the Yangtze River Yuezi River estuary sludge.</title>
        <authorList>
            <person name="Ruan L."/>
        </authorList>
    </citation>
    <scope>NUCLEOTIDE SEQUENCE [LARGE SCALE GENOMIC DNA]</scope>
    <source>
        <strain evidence="2">R-7</strain>
    </source>
</reference>
<sequence length="881" mass="96867">MTETLSSIGSALGQAIGGAIDWVAEARVTAKSVEREADPTIEALRRIRNKSRRLSKAASRSPAIGIFGISQAGKSFLVDSLAKGKNGRLESMLGNTRLDFMKHVNPPGGGKEATGLVTRFTRTKSKAPADFPVEVELVSEADLIKILWNSYIRDFDQEAMTARVEPENIDEVLRRVGPQRQSAPVPGLTADDVVDLMDYFDRLSRKTSQSLRGAYWPNAIELAPYLAPAARAELFSLLWGGLEQLSKLYLRLQAALATVDHARSLHCELGALVEREPSGEFSQAKCINNVDCLRLLDGDGGDLVKARPVLDSGSGPMRELPRGLLAGVTAELRFILTETPVAAVLEGTDLIDFPGYRGRLKITDPKRELLSATEEREDGYHVSDIWLRGKVSYLFERYTEDQEMNALVLCAPSTKQSDVQDIGPVLDDWVRTVQGETPAIRARRPSGLLIVTTMWDLRLLPTANETAETLKVAGDAVMQMTFERFRTYDWVRDWDGRPFRNLFLTRKPRVESLLFAMQDGAETGVVPAQAGRLAQIRDYFLSGEEVQKHIAEPAAAWDAMLAANDGGVERIVKYLESIGIGGLKTQRLQEQLMALVTDTRAKLEIFHVGIGGEEIETKRKRAEWLVSAIADNEPPRFAELLDALLPDAEQMRSCYLSIDTRGGLDAGNGRSAAGSLRDILKRKTGQGASAAPAPSGRARHFADVVIAAWVNQLRELPHNEKQLRHVRLKSEAARIIVEEMIAAALRTKLPDQIAQACSATEMGATRRRAQVAEEQVLIARQELAAFLNYFGALNRPRPVNLVVGGRRIFEPMTPPLDLPELDEADHGAHALLLMSDWLTALHDLVIENAGFQEGSELSPAQARTLAAIVSAVDVQARALVQ</sequence>
<protein>
    <submittedName>
        <fullName evidence="1">Virulence factor SrfC family protein</fullName>
    </submittedName>
</protein>
<keyword evidence="2" id="KW-1185">Reference proteome</keyword>
<dbReference type="RefSeq" id="WP_379956408.1">
    <property type="nucleotide sequence ID" value="NZ_JAUYVI010000004.1"/>
</dbReference>
<accession>A0ABU0YMJ9</accession>
<dbReference type="EMBL" id="JAUYVI010000004">
    <property type="protein sequence ID" value="MDQ7248927.1"/>
    <property type="molecule type" value="Genomic_DNA"/>
</dbReference>
<proteinExistence type="predicted"/>
<name>A0ABU0YMJ9_9PROT</name>
<comment type="caution">
    <text evidence="1">The sequence shown here is derived from an EMBL/GenBank/DDBJ whole genome shotgun (WGS) entry which is preliminary data.</text>
</comment>